<accession>A0A7M2Z0Z0</accession>
<keyword evidence="4 6" id="KW-1133">Transmembrane helix</keyword>
<feature type="transmembrane region" description="Helical" evidence="6">
    <location>
        <begin position="136"/>
        <end position="159"/>
    </location>
</feature>
<comment type="subcellular location">
    <subcellularLocation>
        <location evidence="1">Cell membrane</location>
        <topology evidence="1">Multi-pass membrane protein</topology>
    </subcellularLocation>
</comment>
<dbReference type="PANTHER" id="PTHR34697:SF2">
    <property type="entry name" value="PHOSPHATIDYLGLYCEROL LYSYLTRANSFERASE"/>
    <property type="match status" value="1"/>
</dbReference>
<reference evidence="8 9" key="1">
    <citation type="submission" date="2018-07" db="EMBL/GenBank/DDBJ databases">
        <title>High-quality-draft genome sequence of Gaiella occulta.</title>
        <authorList>
            <person name="Severino R."/>
            <person name="Froufe H.J.C."/>
            <person name="Rainey F.A."/>
            <person name="Barroso C."/>
            <person name="Albuquerque L."/>
            <person name="Lobo-Da-Cunha A."/>
            <person name="Da Costa M.S."/>
            <person name="Egas C."/>
        </authorList>
    </citation>
    <scope>NUCLEOTIDE SEQUENCE [LARGE SCALE GENOMIC DNA]</scope>
    <source>
        <strain evidence="8 9">F2-233</strain>
    </source>
</reference>
<dbReference type="InterPro" id="IPR051211">
    <property type="entry name" value="PG_lysyltransferase"/>
</dbReference>
<comment type="caution">
    <text evidence="8">The sequence shown here is derived from an EMBL/GenBank/DDBJ whole genome shotgun (WGS) entry which is preliminary data.</text>
</comment>
<feature type="transmembrane region" description="Helical" evidence="6">
    <location>
        <begin position="188"/>
        <end position="209"/>
    </location>
</feature>
<organism evidence="8 9">
    <name type="scientific">Gaiella occulta</name>
    <dbReference type="NCBI Taxonomy" id="1002870"/>
    <lineage>
        <taxon>Bacteria</taxon>
        <taxon>Bacillati</taxon>
        <taxon>Actinomycetota</taxon>
        <taxon>Thermoleophilia</taxon>
        <taxon>Gaiellales</taxon>
        <taxon>Gaiellaceae</taxon>
        <taxon>Gaiella</taxon>
    </lineage>
</organism>
<evidence type="ECO:0000256" key="5">
    <source>
        <dbReference type="ARBA" id="ARBA00023136"/>
    </source>
</evidence>
<sequence>MPVRRRHGEPRRLVPAAAAIAVAAVAVVNIASALTPNASWRGRLLLQVEPIGAMKVFHALALPAGTLLLVAAFYLARRRRFAWAAALAALLALGVIDLVKGLDVEEAALSFAGAALLWWGRDSFHVRHDPVRLRSAAWRVPLVLAGTFAVAAVFVAAAAEGGGGVVRETISLLLWQPGRLSYTDELGYVPLAVHLLGVASIVVCIWLVLRPLAAPRSLPDPSLRRAAAELVRSHGGDTLAFFKLRQDIHYLFDAGRDAFVAYRVEGGVLLCSGDPVGAPASIPALVREAVAFAKERGLRLGAVGVSEEVAALFEQQGLRRFYLGDEAVVDTRAFSLEGRAIRKVRQSVTRLEKAGFTFALSELGALSEDELCQLESVTDAWLQGAHERGFTMAMDGLRGAHQSETLVAVARDAEQRVCGFLHFVPSYGRAAVSLSFMRRRPATPNGLTEFLVARSLEALRDRGVEHVSLNFAAFARFIHDPRSRVERLLGRIVSLGNPFFQIESLYRFNAKFSPAWVPRYLVYSGLLGLPRAGLAAAWAEGQLPKPFSRGRETAGSRHGR</sequence>
<reference evidence="9" key="2">
    <citation type="journal article" date="2019" name="MicrobiologyOpen">
        <title>High-quality draft genome sequence of Gaiella occulta isolated from a 150 meter deep mineral water borehole and comparison with the genome sequences of other deep-branching lineages of the phylum Actinobacteria.</title>
        <authorList>
            <person name="Severino R."/>
            <person name="Froufe H.J.C."/>
            <person name="Barroso C."/>
            <person name="Albuquerque L."/>
            <person name="Lobo-da-Cunha A."/>
            <person name="da Costa M.S."/>
            <person name="Egas C."/>
        </authorList>
    </citation>
    <scope>NUCLEOTIDE SEQUENCE [LARGE SCALE GENOMIC DNA]</scope>
    <source>
        <strain evidence="9">F2-233</strain>
    </source>
</reference>
<name>A0A7M2Z0Z0_9ACTN</name>
<dbReference type="GO" id="GO:0016755">
    <property type="term" value="F:aminoacyltransferase activity"/>
    <property type="evidence" value="ECO:0007669"/>
    <property type="project" value="TreeGrafter"/>
</dbReference>
<feature type="domain" description="Phosphatidylglycerol lysyltransferase C-terminal" evidence="7">
    <location>
        <begin position="230"/>
        <end position="523"/>
    </location>
</feature>
<dbReference type="Pfam" id="PF09924">
    <property type="entry name" value="LPG_synthase_C"/>
    <property type="match status" value="1"/>
</dbReference>
<evidence type="ECO:0000256" key="1">
    <source>
        <dbReference type="ARBA" id="ARBA00004651"/>
    </source>
</evidence>
<evidence type="ECO:0000256" key="6">
    <source>
        <dbReference type="SAM" id="Phobius"/>
    </source>
</evidence>
<protein>
    <recommendedName>
        <fullName evidence="7">Phosphatidylglycerol lysyltransferase C-terminal domain-containing protein</fullName>
    </recommendedName>
</protein>
<dbReference type="AlphaFoldDB" id="A0A7M2Z0Z0"/>
<dbReference type="InterPro" id="IPR024320">
    <property type="entry name" value="LPG_synthase_C"/>
</dbReference>
<dbReference type="GO" id="GO:0005886">
    <property type="term" value="C:plasma membrane"/>
    <property type="evidence" value="ECO:0007669"/>
    <property type="project" value="UniProtKB-SubCell"/>
</dbReference>
<gene>
    <name evidence="8" type="ORF">Gocc_0379</name>
</gene>
<proteinExistence type="predicted"/>
<keyword evidence="3 6" id="KW-0812">Transmembrane</keyword>
<evidence type="ECO:0000259" key="7">
    <source>
        <dbReference type="Pfam" id="PF09924"/>
    </source>
</evidence>
<keyword evidence="9" id="KW-1185">Reference proteome</keyword>
<dbReference type="GO" id="GO:0055091">
    <property type="term" value="P:phospholipid homeostasis"/>
    <property type="evidence" value="ECO:0007669"/>
    <property type="project" value="TreeGrafter"/>
</dbReference>
<evidence type="ECO:0000256" key="3">
    <source>
        <dbReference type="ARBA" id="ARBA00022692"/>
    </source>
</evidence>
<dbReference type="PANTHER" id="PTHR34697">
    <property type="entry name" value="PHOSPHATIDYLGLYCEROL LYSYLTRANSFERASE"/>
    <property type="match status" value="1"/>
</dbReference>
<evidence type="ECO:0000313" key="9">
    <source>
        <dbReference type="Proteomes" id="UP000254134"/>
    </source>
</evidence>
<evidence type="ECO:0000256" key="2">
    <source>
        <dbReference type="ARBA" id="ARBA00022475"/>
    </source>
</evidence>
<feature type="transmembrane region" description="Helical" evidence="6">
    <location>
        <begin position="81"/>
        <end position="101"/>
    </location>
</feature>
<evidence type="ECO:0000313" key="8">
    <source>
        <dbReference type="EMBL" id="RDI75960.1"/>
    </source>
</evidence>
<evidence type="ECO:0000256" key="4">
    <source>
        <dbReference type="ARBA" id="ARBA00022989"/>
    </source>
</evidence>
<dbReference type="Proteomes" id="UP000254134">
    <property type="component" value="Unassembled WGS sequence"/>
</dbReference>
<feature type="transmembrane region" description="Helical" evidence="6">
    <location>
        <begin position="57"/>
        <end position="76"/>
    </location>
</feature>
<keyword evidence="5 6" id="KW-0472">Membrane</keyword>
<dbReference type="EMBL" id="QQZY01000001">
    <property type="protein sequence ID" value="RDI75960.1"/>
    <property type="molecule type" value="Genomic_DNA"/>
</dbReference>
<keyword evidence="2" id="KW-1003">Cell membrane</keyword>